<protein>
    <recommendedName>
        <fullName evidence="10">Chemotaxis protein</fullName>
    </recommendedName>
</protein>
<dbReference type="PRINTS" id="PR00260">
    <property type="entry name" value="CHEMTRNSDUCR"/>
</dbReference>
<dbReference type="InterPro" id="IPR003660">
    <property type="entry name" value="HAMP_dom"/>
</dbReference>
<dbReference type="CDD" id="cd11386">
    <property type="entry name" value="MCP_signal"/>
    <property type="match status" value="1"/>
</dbReference>
<accession>A0A1W6L7K5</accession>
<keyword evidence="9" id="KW-1185">Reference proteome</keyword>
<dbReference type="GO" id="GO:0005886">
    <property type="term" value="C:plasma membrane"/>
    <property type="evidence" value="ECO:0007669"/>
    <property type="project" value="TreeGrafter"/>
</dbReference>
<dbReference type="Proteomes" id="UP000193427">
    <property type="component" value="Chromosome"/>
</dbReference>
<feature type="transmembrane region" description="Helical" evidence="5">
    <location>
        <begin position="315"/>
        <end position="336"/>
    </location>
</feature>
<dbReference type="InterPro" id="IPR004090">
    <property type="entry name" value="Chemotax_Me-accpt_rcpt"/>
</dbReference>
<keyword evidence="5" id="KW-0812">Transmembrane</keyword>
<dbReference type="Pfam" id="PF00672">
    <property type="entry name" value="HAMP"/>
    <property type="match status" value="1"/>
</dbReference>
<evidence type="ECO:0000256" key="2">
    <source>
        <dbReference type="ARBA" id="ARBA00022481"/>
    </source>
</evidence>
<dbReference type="CDD" id="cd06225">
    <property type="entry name" value="HAMP"/>
    <property type="match status" value="1"/>
</dbReference>
<keyword evidence="2" id="KW-0488">Methylation</keyword>
<evidence type="ECO:0000256" key="5">
    <source>
        <dbReference type="SAM" id="Phobius"/>
    </source>
</evidence>
<name>A0A1W6L7K5_9BURK</name>
<reference evidence="8 9" key="1">
    <citation type="submission" date="2016-04" db="EMBL/GenBank/DDBJ databases">
        <title>Complete genome sequence of natural rubber-degrading, novel Gram-negative bacterium, Rhizobacter gummiphilus strain NS21.</title>
        <authorList>
            <person name="Tabata M."/>
            <person name="Kasai D."/>
            <person name="Fukuda M."/>
        </authorList>
    </citation>
    <scope>NUCLEOTIDE SEQUENCE [LARGE SCALE GENOMIC DNA]</scope>
    <source>
        <strain evidence="8 9">NS21</strain>
    </source>
</reference>
<dbReference type="EMBL" id="CP015118">
    <property type="protein sequence ID" value="ARN20204.1"/>
    <property type="molecule type" value="Genomic_DNA"/>
</dbReference>
<keyword evidence="5" id="KW-0472">Membrane</keyword>
<dbReference type="FunFam" id="1.10.287.950:FF:000001">
    <property type="entry name" value="Methyl-accepting chemotaxis sensory transducer"/>
    <property type="match status" value="1"/>
</dbReference>
<dbReference type="RefSeq" id="WP_169726528.1">
    <property type="nucleotide sequence ID" value="NZ_BSPR01000014.1"/>
</dbReference>
<evidence type="ECO:0000259" key="7">
    <source>
        <dbReference type="PROSITE" id="PS50885"/>
    </source>
</evidence>
<dbReference type="SUPFAM" id="SSF58104">
    <property type="entry name" value="Methyl-accepting chemotaxis protein (MCP) signaling domain"/>
    <property type="match status" value="1"/>
</dbReference>
<dbReference type="SMART" id="SM00283">
    <property type="entry name" value="MA"/>
    <property type="match status" value="1"/>
</dbReference>
<evidence type="ECO:0000256" key="3">
    <source>
        <dbReference type="ARBA" id="ARBA00029447"/>
    </source>
</evidence>
<dbReference type="PANTHER" id="PTHR43531">
    <property type="entry name" value="PROTEIN ICFG"/>
    <property type="match status" value="1"/>
</dbReference>
<comment type="subcellular location">
    <subcellularLocation>
        <location evidence="1">Membrane</location>
    </subcellularLocation>
</comment>
<comment type="similarity">
    <text evidence="3">Belongs to the methyl-accepting chemotaxis (MCP) protein family.</text>
</comment>
<organism evidence="8 9">
    <name type="scientific">Piscinibacter gummiphilus</name>
    <dbReference type="NCBI Taxonomy" id="946333"/>
    <lineage>
        <taxon>Bacteria</taxon>
        <taxon>Pseudomonadati</taxon>
        <taxon>Pseudomonadota</taxon>
        <taxon>Betaproteobacteria</taxon>
        <taxon>Burkholderiales</taxon>
        <taxon>Sphaerotilaceae</taxon>
        <taxon>Piscinibacter</taxon>
    </lineage>
</organism>
<dbReference type="PROSITE" id="PS50885">
    <property type="entry name" value="HAMP"/>
    <property type="match status" value="1"/>
</dbReference>
<dbReference type="PANTHER" id="PTHR43531:SF14">
    <property type="entry name" value="METHYL-ACCEPTING CHEMOTAXIS PROTEIN I-RELATED"/>
    <property type="match status" value="1"/>
</dbReference>
<dbReference type="InterPro" id="IPR013587">
    <property type="entry name" value="Nitrate/nitrite_sensing"/>
</dbReference>
<dbReference type="STRING" id="946333.A4W93_09990"/>
<dbReference type="Pfam" id="PF08376">
    <property type="entry name" value="NIT"/>
    <property type="match status" value="1"/>
</dbReference>
<evidence type="ECO:0000313" key="9">
    <source>
        <dbReference type="Proteomes" id="UP000193427"/>
    </source>
</evidence>
<dbReference type="InterPro" id="IPR004089">
    <property type="entry name" value="MCPsignal_dom"/>
</dbReference>
<evidence type="ECO:0000256" key="1">
    <source>
        <dbReference type="ARBA" id="ARBA00004370"/>
    </source>
</evidence>
<feature type="domain" description="HAMP" evidence="7">
    <location>
        <begin position="338"/>
        <end position="390"/>
    </location>
</feature>
<dbReference type="GO" id="GO:0004888">
    <property type="term" value="F:transmembrane signaling receptor activity"/>
    <property type="evidence" value="ECO:0007669"/>
    <property type="project" value="InterPro"/>
</dbReference>
<dbReference type="GO" id="GO:0006935">
    <property type="term" value="P:chemotaxis"/>
    <property type="evidence" value="ECO:0007669"/>
    <property type="project" value="InterPro"/>
</dbReference>
<evidence type="ECO:0000313" key="8">
    <source>
        <dbReference type="EMBL" id="ARN20204.1"/>
    </source>
</evidence>
<dbReference type="GO" id="GO:0007165">
    <property type="term" value="P:signal transduction"/>
    <property type="evidence" value="ECO:0007669"/>
    <property type="project" value="UniProtKB-KW"/>
</dbReference>
<keyword evidence="4" id="KW-0807">Transducer</keyword>
<dbReference type="KEGG" id="rgu:A4W93_09990"/>
<sequence>MKRWVGKLKMWQKFAVLGGLAVAMVAPPTAMVVATNVARLRAIEQQQAGMGPAADVLRLVQLTQQHRGLTASVLGGDTAKGAARAEKQKAVGEALKQVLESTKPYGTQRLGERRDALQIGWQTLAGDVDGGKVSPAQSFARHTALVAEALTLLGDLADVSTLSLNPDPGVHFLNVAVLAELPELSELMGQARARGAALLAGGSVDADERQPLTALLDQVRKRTRRVQIAFDKAGDARPHDEALAAAIADATRAAGAAAQLAESEVVSSGATPMASGDYFKAMTGHIDAQFALGGVAFERLQASLDGEARRARTTLALLATGLALGALGVLWIVVTITRTTSGAVKDALAATEALARGDLSFAVRVGTQDEIGRLAGALGTSMQQLAGVVHSIKASSDSIATGSDQIAAGNADLSQRTEEQAANLQRTAASMHQIAETVRANADNAKAAADLAGSASSVASRGGEVMAQVVATMDDIASRSRRIGDIIGVIDGIAFQTNILALNAAVEAARAGEQGRGFAVVAGEVRSLAQRSAEAAREIKALIGASVEKVEEGTRLVGDAGHTMTDIVAQVRRVSDLIAGIGHATVEQTAGIGHVSDAVAELDQVTQQNAALVEESAAAADSLRQQADRLVAAVSSFRLG</sequence>
<dbReference type="AlphaFoldDB" id="A0A1W6L7K5"/>
<evidence type="ECO:0008006" key="10">
    <source>
        <dbReference type="Google" id="ProtNLM"/>
    </source>
</evidence>
<dbReference type="SMART" id="SM00304">
    <property type="entry name" value="HAMP"/>
    <property type="match status" value="1"/>
</dbReference>
<gene>
    <name evidence="8" type="ORF">A4W93_09990</name>
</gene>
<evidence type="ECO:0000259" key="6">
    <source>
        <dbReference type="PROSITE" id="PS50111"/>
    </source>
</evidence>
<keyword evidence="5" id="KW-1133">Transmembrane helix</keyword>
<proteinExistence type="inferred from homology"/>
<dbReference type="Gene3D" id="1.10.287.950">
    <property type="entry name" value="Methyl-accepting chemotaxis protein"/>
    <property type="match status" value="1"/>
</dbReference>
<dbReference type="InterPro" id="IPR051310">
    <property type="entry name" value="MCP_chemotaxis"/>
</dbReference>
<dbReference type="Pfam" id="PF00015">
    <property type="entry name" value="MCPsignal"/>
    <property type="match status" value="1"/>
</dbReference>
<evidence type="ECO:0000256" key="4">
    <source>
        <dbReference type="PROSITE-ProRule" id="PRU00284"/>
    </source>
</evidence>
<feature type="domain" description="Methyl-accepting transducer" evidence="6">
    <location>
        <begin position="395"/>
        <end position="624"/>
    </location>
</feature>
<dbReference type="PROSITE" id="PS50111">
    <property type="entry name" value="CHEMOTAXIS_TRANSDUC_2"/>
    <property type="match status" value="1"/>
</dbReference>